<evidence type="ECO:0000256" key="6">
    <source>
        <dbReference type="SAM" id="SignalP"/>
    </source>
</evidence>
<dbReference type="InterPro" id="IPR006690">
    <property type="entry name" value="OMPA-like_CS"/>
</dbReference>
<dbReference type="GeneID" id="97289390"/>
<evidence type="ECO:0000259" key="7">
    <source>
        <dbReference type="PROSITE" id="PS51123"/>
    </source>
</evidence>
<keyword evidence="6" id="KW-0732">Signal</keyword>
<comment type="subcellular location">
    <subcellularLocation>
        <location evidence="1">Cell outer membrane</location>
    </subcellularLocation>
</comment>
<feature type="chain" id="PRO_5014833505" description="OmpA-like domain-containing protein" evidence="6">
    <location>
        <begin position="23"/>
        <end position="466"/>
    </location>
</feature>
<dbReference type="GO" id="GO:0009279">
    <property type="term" value="C:cell outer membrane"/>
    <property type="evidence" value="ECO:0007669"/>
    <property type="project" value="UniProtKB-SubCell"/>
</dbReference>
<comment type="caution">
    <text evidence="8">The sequence shown here is derived from an EMBL/GenBank/DDBJ whole genome shotgun (WGS) entry which is preliminary data.</text>
</comment>
<dbReference type="InterPro" id="IPR006665">
    <property type="entry name" value="OmpA-like"/>
</dbReference>
<protein>
    <recommendedName>
        <fullName evidence="7">OmpA-like domain-containing protein</fullName>
    </recommendedName>
</protein>
<dbReference type="OrthoDB" id="5363386at2"/>
<dbReference type="Proteomes" id="UP000233350">
    <property type="component" value="Unassembled WGS sequence"/>
</dbReference>
<gene>
    <name evidence="8" type="ORF">BCM31_00055</name>
</gene>
<dbReference type="CDD" id="cd07185">
    <property type="entry name" value="OmpA_C-like"/>
    <property type="match status" value="1"/>
</dbReference>
<evidence type="ECO:0000256" key="3">
    <source>
        <dbReference type="ARBA" id="ARBA00023237"/>
    </source>
</evidence>
<dbReference type="InterPro" id="IPR039567">
    <property type="entry name" value="Gly-zipper"/>
</dbReference>
<dbReference type="InterPro" id="IPR036737">
    <property type="entry name" value="OmpA-like_sf"/>
</dbReference>
<name>A0A2N3PHT0_9HELI</name>
<keyword evidence="5" id="KW-1133">Transmembrane helix</keyword>
<feature type="signal peptide" evidence="6">
    <location>
        <begin position="1"/>
        <end position="22"/>
    </location>
</feature>
<dbReference type="RefSeq" id="WP_006801996.1">
    <property type="nucleotide sequence ID" value="NZ_CABKOI010000021.1"/>
</dbReference>
<evidence type="ECO:0000256" key="5">
    <source>
        <dbReference type="SAM" id="Phobius"/>
    </source>
</evidence>
<evidence type="ECO:0000313" key="8">
    <source>
        <dbReference type="EMBL" id="PKT80077.1"/>
    </source>
</evidence>
<dbReference type="PANTHER" id="PTHR30329:SF21">
    <property type="entry name" value="LIPOPROTEIN YIAD-RELATED"/>
    <property type="match status" value="1"/>
</dbReference>
<dbReference type="PROSITE" id="PS51257">
    <property type="entry name" value="PROKAR_LIPOPROTEIN"/>
    <property type="match status" value="1"/>
</dbReference>
<evidence type="ECO:0000256" key="1">
    <source>
        <dbReference type="ARBA" id="ARBA00004442"/>
    </source>
</evidence>
<evidence type="ECO:0000256" key="2">
    <source>
        <dbReference type="ARBA" id="ARBA00023136"/>
    </source>
</evidence>
<feature type="transmembrane region" description="Helical" evidence="5">
    <location>
        <begin position="56"/>
        <end position="78"/>
    </location>
</feature>
<evidence type="ECO:0000256" key="4">
    <source>
        <dbReference type="PROSITE-ProRule" id="PRU00473"/>
    </source>
</evidence>
<dbReference type="PROSITE" id="PS01068">
    <property type="entry name" value="OMPA_1"/>
    <property type="match status" value="1"/>
</dbReference>
<dbReference type="AlphaFoldDB" id="A0A2N3PHT0"/>
<reference evidence="8 9" key="1">
    <citation type="submission" date="2016-07" db="EMBL/GenBank/DDBJ databases">
        <title>Detection of Helicobacter winghamensis from caecal content of red fox (Vulpes vulpes).</title>
        <authorList>
            <person name="Zanoni R.G."/>
            <person name="Florio D."/>
            <person name="Caffara M."/>
            <person name="Renzi M."/>
            <person name="Parisi A."/>
            <person name="Pasquali F."/>
            <person name="Manfreda G."/>
        </authorList>
    </citation>
    <scope>NUCLEOTIDE SEQUENCE [LARGE SCALE GENOMIC DNA]</scope>
    <source>
        <strain evidence="8 9">295_13</strain>
    </source>
</reference>
<dbReference type="SUPFAM" id="SSF103088">
    <property type="entry name" value="OmpA-like"/>
    <property type="match status" value="1"/>
</dbReference>
<dbReference type="PRINTS" id="PR01021">
    <property type="entry name" value="OMPADOMAIN"/>
</dbReference>
<keyword evidence="2 4" id="KW-0472">Membrane</keyword>
<organism evidence="8 9">
    <name type="scientific">Helicobacter winghamensis</name>
    <dbReference type="NCBI Taxonomy" id="157268"/>
    <lineage>
        <taxon>Bacteria</taxon>
        <taxon>Pseudomonadati</taxon>
        <taxon>Campylobacterota</taxon>
        <taxon>Epsilonproteobacteria</taxon>
        <taxon>Campylobacterales</taxon>
        <taxon>Helicobacteraceae</taxon>
        <taxon>Helicobacter</taxon>
    </lineage>
</organism>
<feature type="domain" description="OmpA-like" evidence="7">
    <location>
        <begin position="108"/>
        <end position="224"/>
    </location>
</feature>
<dbReference type="Pfam" id="PF00691">
    <property type="entry name" value="OmpA"/>
    <property type="match status" value="1"/>
</dbReference>
<dbReference type="PANTHER" id="PTHR30329">
    <property type="entry name" value="STATOR ELEMENT OF FLAGELLAR MOTOR COMPLEX"/>
    <property type="match status" value="1"/>
</dbReference>
<dbReference type="InterPro" id="IPR050330">
    <property type="entry name" value="Bact_OuterMem_StrucFunc"/>
</dbReference>
<dbReference type="PROSITE" id="PS51123">
    <property type="entry name" value="OMPA_2"/>
    <property type="match status" value="1"/>
</dbReference>
<evidence type="ECO:0000313" key="9">
    <source>
        <dbReference type="Proteomes" id="UP000233350"/>
    </source>
</evidence>
<dbReference type="STRING" id="556267.HWAG_00304"/>
<keyword evidence="5" id="KW-0812">Transmembrane</keyword>
<dbReference type="Pfam" id="PF13488">
    <property type="entry name" value="Gly-zipper_Omp"/>
    <property type="match status" value="1"/>
</dbReference>
<proteinExistence type="predicted"/>
<dbReference type="EMBL" id="MBPK01000044">
    <property type="protein sequence ID" value="PKT80077.1"/>
    <property type="molecule type" value="Genomic_DNA"/>
</dbReference>
<keyword evidence="3" id="KW-0998">Cell outer membrane</keyword>
<keyword evidence="9" id="KW-1185">Reference proteome</keyword>
<dbReference type="InterPro" id="IPR006664">
    <property type="entry name" value="OMP_bac"/>
</dbReference>
<sequence length="466" mass="50530">MALKKGCVSVALAIVLSGCAINQQNIGKVSGTAGGVLVGAGTGAIIGKQVSGNSGALVGAGIGAIAGGIAGFFIGDYIDKRRAEQRKISEAKNVKIEFENIKKDGTKQKNDKVIIKDNNQFKSASSTLNPNAKDYYTQIAKTYQVKDKKILIVGHTDDTGNSAFNQKLSEKRARAVGKVFAQNGVSTKNIYYQGAGSTQPKADNNTEKGRAENRRVEIIELDNEADVALYTSQNITNTKFLTKTKKEVMQKTSQKSLKETLAQTSKKDSKLPITQGMDFGGIKSKNTLLALTDEFGKIQKNSFFSLATKAYADNNIMLNCLNTRYIDDTPTKSLANDKELPKTSKFRKGLNASSWSANAGNHLIGIAPIAVLADNEVAKNPKVYLYKDYVVGSKAKANQAISTKTNTYNGSNGLLYRVYADSKNASFECMDIVFDNKNASQAKGYMYYSANGDILEKEFELKPIKK</sequence>
<accession>A0A2N3PHT0</accession>
<dbReference type="Gene3D" id="3.30.1330.60">
    <property type="entry name" value="OmpA-like domain"/>
    <property type="match status" value="1"/>
</dbReference>